<protein>
    <recommendedName>
        <fullName evidence="3">DDE Tnp4 domain-containing protein</fullName>
    </recommendedName>
</protein>
<sequence>MAAQWRILGQPIEFHPAKAVDVVKACVALHNFLSNTDSENNFASSQDLPFLPHLLQLVQPFNNGFFTIIIISALGDRLAWLGAVWDGRSPWRWRD</sequence>
<dbReference type="AlphaFoldDB" id="A0AAD7RCP0"/>
<gene>
    <name evidence="1" type="ORF">AAFF_G00280910</name>
</gene>
<accession>A0AAD7RCP0</accession>
<proteinExistence type="predicted"/>
<keyword evidence="2" id="KW-1185">Reference proteome</keyword>
<name>A0AAD7RCP0_9TELE</name>
<dbReference type="Proteomes" id="UP001221898">
    <property type="component" value="Unassembled WGS sequence"/>
</dbReference>
<comment type="caution">
    <text evidence="1">The sequence shown here is derived from an EMBL/GenBank/DDBJ whole genome shotgun (WGS) entry which is preliminary data.</text>
</comment>
<evidence type="ECO:0000313" key="2">
    <source>
        <dbReference type="Proteomes" id="UP001221898"/>
    </source>
</evidence>
<evidence type="ECO:0000313" key="1">
    <source>
        <dbReference type="EMBL" id="KAJ8372626.1"/>
    </source>
</evidence>
<dbReference type="EMBL" id="JAINUG010000393">
    <property type="protein sequence ID" value="KAJ8372626.1"/>
    <property type="molecule type" value="Genomic_DNA"/>
</dbReference>
<evidence type="ECO:0008006" key="3">
    <source>
        <dbReference type="Google" id="ProtNLM"/>
    </source>
</evidence>
<reference evidence="1" key="1">
    <citation type="journal article" date="2023" name="Science">
        <title>Genome structures resolve the early diversification of teleost fishes.</title>
        <authorList>
            <person name="Parey E."/>
            <person name="Louis A."/>
            <person name="Montfort J."/>
            <person name="Bouchez O."/>
            <person name="Roques C."/>
            <person name="Iampietro C."/>
            <person name="Lluch J."/>
            <person name="Castinel A."/>
            <person name="Donnadieu C."/>
            <person name="Desvignes T."/>
            <person name="Floi Bucao C."/>
            <person name="Jouanno E."/>
            <person name="Wen M."/>
            <person name="Mejri S."/>
            <person name="Dirks R."/>
            <person name="Jansen H."/>
            <person name="Henkel C."/>
            <person name="Chen W.J."/>
            <person name="Zahm M."/>
            <person name="Cabau C."/>
            <person name="Klopp C."/>
            <person name="Thompson A.W."/>
            <person name="Robinson-Rechavi M."/>
            <person name="Braasch I."/>
            <person name="Lecointre G."/>
            <person name="Bobe J."/>
            <person name="Postlethwait J.H."/>
            <person name="Berthelot C."/>
            <person name="Roest Crollius H."/>
            <person name="Guiguen Y."/>
        </authorList>
    </citation>
    <scope>NUCLEOTIDE SEQUENCE</scope>
    <source>
        <strain evidence="1">NC1722</strain>
    </source>
</reference>
<organism evidence="1 2">
    <name type="scientific">Aldrovandia affinis</name>
    <dbReference type="NCBI Taxonomy" id="143900"/>
    <lineage>
        <taxon>Eukaryota</taxon>
        <taxon>Metazoa</taxon>
        <taxon>Chordata</taxon>
        <taxon>Craniata</taxon>
        <taxon>Vertebrata</taxon>
        <taxon>Euteleostomi</taxon>
        <taxon>Actinopterygii</taxon>
        <taxon>Neopterygii</taxon>
        <taxon>Teleostei</taxon>
        <taxon>Notacanthiformes</taxon>
        <taxon>Halosauridae</taxon>
        <taxon>Aldrovandia</taxon>
    </lineage>
</organism>